<sequence>MSAALTDLARIDAVLGAAAERFDTPSYVYLTDLIEDRLADLQQAFGRWFALSYAVKSNPNPGLLDWLRERIDYLDISSGGEFTLAARAGWQAERISFTGPAKRRDELQAVIAADLGELVIESLREARLANEIAAASGRRQIVVVRLSPDRVPKGFGDHMAGRPSPFGIDIEEAPDALAEIAAMPHLRLAGLHIYSGTQSLKPAAICENWRIFMQIFRDTCAALDLRPEKLIFGSGLGIPYHPGDQALNLSEIAAEIGPELDAFRAEPRFADTRLVLELGRHLVGEAGFFVTRVISVKESRGSRIAICDGGLNANLAASGNFGMVLRRNYVMHRVGGDDGGARPEEKLDISGPLCTSIDKLGGAVLLPRVEEGDLIAIHSCGAYGPSASPVYFISHPLPREVLSLGGQLIDVTRIRGENA</sequence>
<feature type="active site" description="Proton donor" evidence="3">
    <location>
        <position position="354"/>
    </location>
</feature>
<dbReference type="CDD" id="cd06839">
    <property type="entry name" value="PLPDE_III_Btrk_like"/>
    <property type="match status" value="1"/>
</dbReference>
<keyword evidence="6" id="KW-1185">Reference proteome</keyword>
<comment type="caution">
    <text evidence="5">The sequence shown here is derived from an EMBL/GenBank/DDBJ whole genome shotgun (WGS) entry which is preliminary data.</text>
</comment>
<keyword evidence="2 3" id="KW-0663">Pyridoxal phosphate</keyword>
<dbReference type="SUPFAM" id="SSF51419">
    <property type="entry name" value="PLP-binding barrel"/>
    <property type="match status" value="1"/>
</dbReference>
<protein>
    <submittedName>
        <fullName evidence="5">Diaminopimelate decarboxylase</fullName>
    </submittedName>
</protein>
<reference evidence="5 6" key="1">
    <citation type="journal article" date="2015" name="Stand. Genomic Sci.">
        <title>Genomic Encyclopedia of Bacterial and Archaeal Type Strains, Phase III: the genomes of soil and plant-associated and newly described type strains.</title>
        <authorList>
            <person name="Whitman W.B."/>
            <person name="Woyke T."/>
            <person name="Klenk H.P."/>
            <person name="Zhou Y."/>
            <person name="Lilburn T.G."/>
            <person name="Beck B.J."/>
            <person name="De Vos P."/>
            <person name="Vandamme P."/>
            <person name="Eisen J.A."/>
            <person name="Garrity G."/>
            <person name="Hugenholtz P."/>
            <person name="Kyrpides N.C."/>
        </authorList>
    </citation>
    <scope>NUCLEOTIDE SEQUENCE [LARGE SCALE GENOMIC DNA]</scope>
    <source>
        <strain evidence="5 6">CGMCC 1.5364</strain>
    </source>
</reference>
<dbReference type="Pfam" id="PF02784">
    <property type="entry name" value="Orn_Arg_deC_N"/>
    <property type="match status" value="1"/>
</dbReference>
<gene>
    <name evidence="5" type="ORF">IQ24_00231</name>
</gene>
<dbReference type="Proteomes" id="UP000316225">
    <property type="component" value="Unassembled WGS sequence"/>
</dbReference>
<dbReference type="InterPro" id="IPR000183">
    <property type="entry name" value="Orn/DAP/Arg_de-COase"/>
</dbReference>
<accession>A0A562P0V4</accession>
<evidence type="ECO:0000259" key="4">
    <source>
        <dbReference type="Pfam" id="PF02784"/>
    </source>
</evidence>
<dbReference type="Gene3D" id="3.20.20.10">
    <property type="entry name" value="Alanine racemase"/>
    <property type="match status" value="1"/>
</dbReference>
<evidence type="ECO:0000256" key="1">
    <source>
        <dbReference type="ARBA" id="ARBA00001933"/>
    </source>
</evidence>
<dbReference type="SUPFAM" id="SSF50621">
    <property type="entry name" value="Alanine racemase C-terminal domain-like"/>
    <property type="match status" value="1"/>
</dbReference>
<dbReference type="PANTHER" id="PTHR43727:SF2">
    <property type="entry name" value="GROUP IV DECARBOXYLASE"/>
    <property type="match status" value="1"/>
</dbReference>
<organism evidence="5 6">
    <name type="scientific">Paracoccus sulfuroxidans</name>
    <dbReference type="NCBI Taxonomy" id="384678"/>
    <lineage>
        <taxon>Bacteria</taxon>
        <taxon>Pseudomonadati</taxon>
        <taxon>Pseudomonadota</taxon>
        <taxon>Alphaproteobacteria</taxon>
        <taxon>Rhodobacterales</taxon>
        <taxon>Paracoccaceae</taxon>
        <taxon>Paracoccus</taxon>
    </lineage>
</organism>
<dbReference type="InterPro" id="IPR029066">
    <property type="entry name" value="PLP-binding_barrel"/>
</dbReference>
<name>A0A562P0V4_9RHOB</name>
<dbReference type="InterPro" id="IPR009006">
    <property type="entry name" value="Ala_racemase/Decarboxylase_C"/>
</dbReference>
<evidence type="ECO:0000256" key="3">
    <source>
        <dbReference type="PIRSR" id="PIRSR600183-50"/>
    </source>
</evidence>
<evidence type="ECO:0000313" key="6">
    <source>
        <dbReference type="Proteomes" id="UP000316225"/>
    </source>
</evidence>
<comment type="cofactor">
    <cofactor evidence="1 3">
        <name>pyridoxal 5'-phosphate</name>
        <dbReference type="ChEBI" id="CHEBI:597326"/>
    </cofactor>
</comment>
<evidence type="ECO:0000313" key="5">
    <source>
        <dbReference type="EMBL" id="TWI38097.1"/>
    </source>
</evidence>
<proteinExistence type="predicted"/>
<dbReference type="PRINTS" id="PR01179">
    <property type="entry name" value="ODADCRBXLASE"/>
</dbReference>
<feature type="domain" description="Orn/DAP/Arg decarboxylase 2 N-terminal" evidence="4">
    <location>
        <begin position="33"/>
        <end position="283"/>
    </location>
</feature>
<dbReference type="OrthoDB" id="9802241at2"/>
<evidence type="ECO:0000256" key="2">
    <source>
        <dbReference type="ARBA" id="ARBA00022898"/>
    </source>
</evidence>
<dbReference type="PANTHER" id="PTHR43727">
    <property type="entry name" value="DIAMINOPIMELATE DECARBOXYLASE"/>
    <property type="match status" value="1"/>
</dbReference>
<dbReference type="GO" id="GO:0008836">
    <property type="term" value="F:diaminopimelate decarboxylase activity"/>
    <property type="evidence" value="ECO:0007669"/>
    <property type="project" value="TreeGrafter"/>
</dbReference>
<dbReference type="AlphaFoldDB" id="A0A562P0V4"/>
<dbReference type="Gene3D" id="2.40.37.10">
    <property type="entry name" value="Lyase, Ornithine Decarboxylase, Chain A, domain 1"/>
    <property type="match status" value="1"/>
</dbReference>
<feature type="modified residue" description="N6-(pyridoxal phosphate)lysine" evidence="3">
    <location>
        <position position="56"/>
    </location>
</feature>
<dbReference type="InterPro" id="IPR022644">
    <property type="entry name" value="De-COase2_N"/>
</dbReference>
<dbReference type="EMBL" id="VLKU01000001">
    <property type="protein sequence ID" value="TWI38097.1"/>
    <property type="molecule type" value="Genomic_DNA"/>
</dbReference>
<dbReference type="GO" id="GO:0009089">
    <property type="term" value="P:lysine biosynthetic process via diaminopimelate"/>
    <property type="evidence" value="ECO:0007669"/>
    <property type="project" value="TreeGrafter"/>
</dbReference>